<keyword evidence="3 4" id="KW-0175">Coiled coil</keyword>
<feature type="compositionally biased region" description="Low complexity" evidence="5">
    <location>
        <begin position="255"/>
        <end position="266"/>
    </location>
</feature>
<dbReference type="InterPro" id="IPR022092">
    <property type="entry name" value="TMF_DNA-bd"/>
</dbReference>
<feature type="coiled-coil region" evidence="4">
    <location>
        <begin position="881"/>
        <end position="915"/>
    </location>
</feature>
<dbReference type="Pfam" id="PF12325">
    <property type="entry name" value="TMF_TATA_bd"/>
    <property type="match status" value="1"/>
</dbReference>
<dbReference type="OrthoDB" id="74178at2759"/>
<organism evidence="7 8">
    <name type="scientific">Drechslerella stenobrocha 248</name>
    <dbReference type="NCBI Taxonomy" id="1043628"/>
    <lineage>
        <taxon>Eukaryota</taxon>
        <taxon>Fungi</taxon>
        <taxon>Dikarya</taxon>
        <taxon>Ascomycota</taxon>
        <taxon>Pezizomycotina</taxon>
        <taxon>Orbiliomycetes</taxon>
        <taxon>Orbiliales</taxon>
        <taxon>Orbiliaceae</taxon>
        <taxon>Drechslerella</taxon>
    </lineage>
</organism>
<dbReference type="EMBL" id="KI966448">
    <property type="protein sequence ID" value="EWC43977.1"/>
    <property type="molecule type" value="Genomic_DNA"/>
</dbReference>
<sequence>MNFLQRAVAGVESRLDQVLAADPNLLDRPEPQPLQAQPPPPPPTSPPPTSNDDATATATTTISSSISPMFAATPPTAPTTPVPTASPTPPPNSSRMTMQERLAMAMAKGGSVRSASPAVGRLAERTASPSPAPSVRKAKVEDEVEAVEDPERRSSDDTKAETKEENVEPPQTREEPSTEATAVEPEPATGEQAPVDPEQLATNGVSVDAEPTAPDAFPRMSVDTPRGSLESLLRPSIDIKPRSSMDSQPRASIDANPPAAAAAANPTSPPAVEELEATIVQLRDDLAVCETRRAEESASASERIDSLEEKLKFLSRESSEEARKRIQAGGASALEKELAKRDERIALLLEEGQRLSKTELKHMNNIKRLRAKTQEEEKATAEAKRKQERAEKEAADLREKTRKAVEGEKRAVERLKNSARMEVDNEGLKRERDILQISASDLKLQLAKAIARADDAESRVQTEALEAERKTTTELRDKLEKTQNDALVEKEKYKSELWSLQSKLERDGDRAKAVELELKAEISMLETKLEVMRARAEEASTGTSGHTHAKLLRQVETLQSQYAVASENWQGIEASLMSRLTAVEKERDDLTRKGDDVRKKAREINQKVKRLESDLDTATLKVQDLESSLGTQLILCDDLRKQVTRFEESKTQASKKFDEERAAWQREIRELRETLKNNTLSAASEELLPRPKSRPGSILEAEGAIRPLSPNPRPRKQSFGSDLNAPYPSKRISRTESSDRLNENGLGNHRRLTLPETARAYPPASAGAWGPTTPRLDSLSIYSGGGGGVSRQSSLFGGFGGLGLSNAINSPSTPSLHASSFMSPGGASPAAIGEGDNESLFDGGANGGLISPGSQEGRNGAHLGDMLSVSTVAAGPSVQLMERMSATIRRLESEMASSREEMTRMAAQRDEARVEVAGLMTEVDEKRKLDERVRTLEGALGEKETVHEATLVMLGEKSEEVEELRNDVADLKQMYRDLIMSQTNTTTNG</sequence>
<evidence type="ECO:0000313" key="7">
    <source>
        <dbReference type="EMBL" id="EWC43977.1"/>
    </source>
</evidence>
<feature type="compositionally biased region" description="Basic and acidic residues" evidence="5">
    <location>
        <begin position="149"/>
        <end position="176"/>
    </location>
</feature>
<feature type="coiled-coil region" evidence="4">
    <location>
        <begin position="954"/>
        <end position="981"/>
    </location>
</feature>
<feature type="region of interest" description="Disordered" evidence="5">
    <location>
        <begin position="819"/>
        <end position="859"/>
    </location>
</feature>
<accession>W7HVB1</accession>
<evidence type="ECO:0000313" key="8">
    <source>
        <dbReference type="Proteomes" id="UP000024837"/>
    </source>
</evidence>
<dbReference type="HOGENOM" id="CLU_013114_0_0_1"/>
<proteinExistence type="predicted"/>
<dbReference type="AlphaFoldDB" id="W7HVB1"/>
<feature type="region of interest" description="Disordered" evidence="5">
    <location>
        <begin position="20"/>
        <end position="270"/>
    </location>
</feature>
<evidence type="ECO:0000256" key="2">
    <source>
        <dbReference type="ARBA" id="ARBA00023034"/>
    </source>
</evidence>
<feature type="compositionally biased region" description="Pro residues" evidence="5">
    <location>
        <begin position="36"/>
        <end position="49"/>
    </location>
</feature>
<feature type="compositionally biased region" description="Basic and acidic residues" evidence="5">
    <location>
        <begin position="733"/>
        <end position="742"/>
    </location>
</feature>
<dbReference type="GO" id="GO:0005794">
    <property type="term" value="C:Golgi apparatus"/>
    <property type="evidence" value="ECO:0007669"/>
    <property type="project" value="UniProtKB-SubCell"/>
</dbReference>
<feature type="compositionally biased region" description="Pro residues" evidence="5">
    <location>
        <begin position="75"/>
        <end position="92"/>
    </location>
</feature>
<evidence type="ECO:0000256" key="1">
    <source>
        <dbReference type="ARBA" id="ARBA00004555"/>
    </source>
</evidence>
<dbReference type="PANTHER" id="PTHR46515">
    <property type="entry name" value="TATA ELEMENT MODULATORY FACTOR TMF1"/>
    <property type="match status" value="1"/>
</dbReference>
<feature type="region of interest" description="Disordered" evidence="5">
    <location>
        <begin position="372"/>
        <end position="401"/>
    </location>
</feature>
<dbReference type="Pfam" id="PF12329">
    <property type="entry name" value="TMF_DNA_bd"/>
    <property type="match status" value="1"/>
</dbReference>
<reference evidence="7 8" key="1">
    <citation type="submission" date="2013-05" db="EMBL/GenBank/DDBJ databases">
        <title>Drechslerella stenobrocha genome reveals carnivorous origination and mechanical trapping mechanism of predatory fungi.</title>
        <authorList>
            <person name="Liu X."/>
            <person name="Zhang W."/>
            <person name="Liu K."/>
        </authorList>
    </citation>
    <scope>NUCLEOTIDE SEQUENCE [LARGE SCALE GENOMIC DNA]</scope>
    <source>
        <strain evidence="7 8">248</strain>
    </source>
</reference>
<keyword evidence="8" id="KW-1185">Reference proteome</keyword>
<dbReference type="PANTHER" id="PTHR46515:SF1">
    <property type="entry name" value="TATA ELEMENT MODULATORY FACTOR"/>
    <property type="match status" value="1"/>
</dbReference>
<name>W7HVB1_9PEZI</name>
<feature type="compositionally biased region" description="Low complexity" evidence="5">
    <location>
        <begin position="50"/>
        <end position="74"/>
    </location>
</feature>
<protein>
    <recommendedName>
        <fullName evidence="6">TATA element modulatory factor 1 TATA binding domain-containing protein</fullName>
    </recommendedName>
</protein>
<evidence type="ECO:0000256" key="4">
    <source>
        <dbReference type="SAM" id="Coils"/>
    </source>
</evidence>
<feature type="domain" description="TATA element modulatory factor 1 TATA binding" evidence="6">
    <location>
        <begin position="868"/>
        <end position="979"/>
    </location>
</feature>
<dbReference type="Proteomes" id="UP000024837">
    <property type="component" value="Unassembled WGS sequence"/>
</dbReference>
<dbReference type="GO" id="GO:0005783">
    <property type="term" value="C:endoplasmic reticulum"/>
    <property type="evidence" value="ECO:0007669"/>
    <property type="project" value="TreeGrafter"/>
</dbReference>
<evidence type="ECO:0000259" key="6">
    <source>
        <dbReference type="Pfam" id="PF12325"/>
    </source>
</evidence>
<feature type="region of interest" description="Disordered" evidence="5">
    <location>
        <begin position="701"/>
        <end position="756"/>
    </location>
</feature>
<dbReference type="InterPro" id="IPR022091">
    <property type="entry name" value="TMF_TATA-bd"/>
</dbReference>
<evidence type="ECO:0000256" key="3">
    <source>
        <dbReference type="ARBA" id="ARBA00023054"/>
    </source>
</evidence>
<evidence type="ECO:0000256" key="5">
    <source>
        <dbReference type="SAM" id="MobiDB-lite"/>
    </source>
</evidence>
<dbReference type="InterPro" id="IPR052602">
    <property type="entry name" value="Growth_transcription_reg"/>
</dbReference>
<keyword evidence="2" id="KW-0333">Golgi apparatus</keyword>
<gene>
    <name evidence="7" type="ORF">DRE_01329</name>
</gene>
<comment type="subcellular location">
    <subcellularLocation>
        <location evidence="1">Golgi apparatus</location>
    </subcellularLocation>
</comment>